<feature type="transmembrane region" description="Helical" evidence="2">
    <location>
        <begin position="75"/>
        <end position="93"/>
    </location>
</feature>
<dbReference type="EMBL" id="AVBG01000005">
    <property type="protein sequence ID" value="KGP91702.1"/>
    <property type="molecule type" value="Genomic_DNA"/>
</dbReference>
<keyword evidence="4" id="KW-0407">Ion channel</keyword>
<accession>A0A0A2UTQ2</accession>
<dbReference type="GO" id="GO:0005886">
    <property type="term" value="C:plasma membrane"/>
    <property type="evidence" value="ECO:0007669"/>
    <property type="project" value="UniProtKB-SubCell"/>
</dbReference>
<dbReference type="RefSeq" id="WP_036782682.1">
    <property type="nucleotide sequence ID" value="NZ_AVBG01000005.1"/>
</dbReference>
<evidence type="ECO:0000313" key="5">
    <source>
        <dbReference type="Proteomes" id="UP000030153"/>
    </source>
</evidence>
<dbReference type="PROSITE" id="PS51201">
    <property type="entry name" value="RCK_N"/>
    <property type="match status" value="1"/>
</dbReference>
<evidence type="ECO:0000256" key="1">
    <source>
        <dbReference type="ARBA" id="ARBA00004651"/>
    </source>
</evidence>
<comment type="subcellular location">
    <subcellularLocation>
        <location evidence="1">Cell membrane</location>
        <topology evidence="1">Multi-pass membrane protein</topology>
    </subcellularLocation>
</comment>
<feature type="domain" description="RCK N-terminal" evidence="3">
    <location>
        <begin position="116"/>
        <end position="240"/>
    </location>
</feature>
<dbReference type="SUPFAM" id="SSF51735">
    <property type="entry name" value="NAD(P)-binding Rossmann-fold domains"/>
    <property type="match status" value="1"/>
</dbReference>
<feature type="transmembrane region" description="Helical" evidence="2">
    <location>
        <begin position="51"/>
        <end position="68"/>
    </location>
</feature>
<evidence type="ECO:0000259" key="3">
    <source>
        <dbReference type="PROSITE" id="PS51201"/>
    </source>
</evidence>
<sequence>MKVHLHQAIQWYFRTPVFLRLLLTVAFFMIFFGAVVHWVEPDAFPTVFDGIWWAVITGSTVGYGDYVPLSIFGRVIGIFLIIAGGGLVTFYMATVSASTVKYERNLSEGKVDYRGSNHIIIVGWNERTKQLLNMITDYIDEENIVLIDKSLDQLGYQEYKLHYVNGDASEDKTLKKARISDARCMIITSDPSKEEHQADQISILTTVAARGMNPDLFIITEILLKNQVTNARRAGADTVIRSNDFMSTLFFHELYREAHIKPFDTLVAQLSSQQYKQIIVPDQMVGETFKYCALSFLEQEELLLGMEQNGELFINPPSQSILKKDDHLIVLSNLSE</sequence>
<name>A0A0A2UTQ2_9BACI</name>
<dbReference type="InterPro" id="IPR013099">
    <property type="entry name" value="K_chnl_dom"/>
</dbReference>
<dbReference type="AlphaFoldDB" id="A0A0A2UTQ2"/>
<dbReference type="InterPro" id="IPR003148">
    <property type="entry name" value="RCK_N"/>
</dbReference>
<keyword evidence="5" id="KW-1185">Reference proteome</keyword>
<dbReference type="GO" id="GO:0006813">
    <property type="term" value="P:potassium ion transport"/>
    <property type="evidence" value="ECO:0007669"/>
    <property type="project" value="InterPro"/>
</dbReference>
<keyword evidence="4" id="KW-0406">Ion transport</keyword>
<dbReference type="GO" id="GO:0034220">
    <property type="term" value="P:monoatomic ion transmembrane transport"/>
    <property type="evidence" value="ECO:0007669"/>
    <property type="project" value="UniProtKB-KW"/>
</dbReference>
<evidence type="ECO:0000313" key="4">
    <source>
        <dbReference type="EMBL" id="KGP91702.1"/>
    </source>
</evidence>
<gene>
    <name evidence="4" type="ORF">N780_18935</name>
</gene>
<dbReference type="eggNOG" id="COG1226">
    <property type="taxonomic scope" value="Bacteria"/>
</dbReference>
<dbReference type="Pfam" id="PF07885">
    <property type="entry name" value="Ion_trans_2"/>
    <property type="match status" value="1"/>
</dbReference>
<keyword evidence="2" id="KW-1133">Transmembrane helix</keyword>
<protein>
    <submittedName>
        <fullName evidence="4">Potassium channel protein</fullName>
    </submittedName>
</protein>
<dbReference type="PANTHER" id="PTHR43833">
    <property type="entry name" value="POTASSIUM CHANNEL PROTEIN 2-RELATED-RELATED"/>
    <property type="match status" value="1"/>
</dbReference>
<keyword evidence="2" id="KW-0472">Membrane</keyword>
<dbReference type="Pfam" id="PF02254">
    <property type="entry name" value="TrkA_N"/>
    <property type="match status" value="1"/>
</dbReference>
<organism evidence="4 5">
    <name type="scientific">Pontibacillus chungwhensis BH030062</name>
    <dbReference type="NCBI Taxonomy" id="1385513"/>
    <lineage>
        <taxon>Bacteria</taxon>
        <taxon>Bacillati</taxon>
        <taxon>Bacillota</taxon>
        <taxon>Bacilli</taxon>
        <taxon>Bacillales</taxon>
        <taxon>Bacillaceae</taxon>
        <taxon>Pontibacillus</taxon>
    </lineage>
</organism>
<dbReference type="InterPro" id="IPR050721">
    <property type="entry name" value="Trk_Ktr_HKT_K-transport"/>
</dbReference>
<evidence type="ECO:0000256" key="2">
    <source>
        <dbReference type="SAM" id="Phobius"/>
    </source>
</evidence>
<keyword evidence="4" id="KW-0813">Transport</keyword>
<dbReference type="Proteomes" id="UP000030153">
    <property type="component" value="Unassembled WGS sequence"/>
</dbReference>
<comment type="caution">
    <text evidence="4">The sequence shown here is derived from an EMBL/GenBank/DDBJ whole genome shotgun (WGS) entry which is preliminary data.</text>
</comment>
<dbReference type="PANTHER" id="PTHR43833:SF9">
    <property type="entry name" value="POTASSIUM CHANNEL PROTEIN YUGO-RELATED"/>
    <property type="match status" value="1"/>
</dbReference>
<dbReference type="InterPro" id="IPR036291">
    <property type="entry name" value="NAD(P)-bd_dom_sf"/>
</dbReference>
<feature type="transmembrane region" description="Helical" evidence="2">
    <location>
        <begin position="21"/>
        <end position="39"/>
    </location>
</feature>
<keyword evidence="2" id="KW-0812">Transmembrane</keyword>
<reference evidence="4 5" key="1">
    <citation type="submission" date="2013-08" db="EMBL/GenBank/DDBJ databases">
        <title>Genome of Pontibacillus chungwhensis.</title>
        <authorList>
            <person name="Wang Q."/>
            <person name="Wang G."/>
        </authorList>
    </citation>
    <scope>NUCLEOTIDE SEQUENCE [LARGE SCALE GENOMIC DNA]</scope>
    <source>
        <strain evidence="4 5">BH030062</strain>
    </source>
</reference>
<dbReference type="SUPFAM" id="SSF81324">
    <property type="entry name" value="Voltage-gated potassium channels"/>
    <property type="match status" value="1"/>
</dbReference>
<dbReference type="Gene3D" id="1.10.287.70">
    <property type="match status" value="1"/>
</dbReference>
<dbReference type="Gene3D" id="3.40.50.720">
    <property type="entry name" value="NAD(P)-binding Rossmann-like Domain"/>
    <property type="match status" value="1"/>
</dbReference>
<proteinExistence type="predicted"/>
<dbReference type="STRING" id="1385513.N780_18935"/>
<dbReference type="OrthoDB" id="9785285at2"/>